<keyword evidence="2 5" id="KW-0217">Developmental protein</keyword>
<dbReference type="EMBL" id="VEPZ02001032">
    <property type="protein sequence ID" value="KAE8700063.1"/>
    <property type="molecule type" value="Genomic_DNA"/>
</dbReference>
<gene>
    <name evidence="8" type="ORF">F3Y22_tig00110562pilonHSYRG00021</name>
</gene>
<dbReference type="Proteomes" id="UP000436088">
    <property type="component" value="Unassembled WGS sequence"/>
</dbReference>
<feature type="coiled-coil region" evidence="6">
    <location>
        <begin position="54"/>
        <end position="114"/>
    </location>
</feature>
<reference evidence="8" key="1">
    <citation type="submission" date="2019-09" db="EMBL/GenBank/DDBJ databases">
        <title>Draft genome information of white flower Hibiscus syriacus.</title>
        <authorList>
            <person name="Kim Y.-M."/>
        </authorList>
    </citation>
    <scope>NUCLEOTIDE SEQUENCE [LARGE SCALE GENOMIC DNA]</scope>
    <source>
        <strain evidence="8">YM2019G1</strain>
    </source>
</reference>
<protein>
    <recommendedName>
        <fullName evidence="5">FRIGIDA-like protein</fullName>
    </recommendedName>
</protein>
<feature type="region of interest" description="Disordered" evidence="7">
    <location>
        <begin position="120"/>
        <end position="146"/>
    </location>
</feature>
<evidence type="ECO:0000256" key="1">
    <source>
        <dbReference type="ARBA" id="ARBA00008956"/>
    </source>
</evidence>
<dbReference type="Pfam" id="PF07899">
    <property type="entry name" value="Frigida"/>
    <property type="match status" value="1"/>
</dbReference>
<name>A0A6A3A853_HIBSY</name>
<evidence type="ECO:0000256" key="5">
    <source>
        <dbReference type="RuleBase" id="RU364012"/>
    </source>
</evidence>
<comment type="similarity">
    <text evidence="1 5">Belongs to the Frigida family.</text>
</comment>
<proteinExistence type="inferred from homology"/>
<dbReference type="GO" id="GO:0030154">
    <property type="term" value="P:cell differentiation"/>
    <property type="evidence" value="ECO:0007669"/>
    <property type="project" value="UniProtKB-KW"/>
</dbReference>
<dbReference type="GO" id="GO:0009908">
    <property type="term" value="P:flower development"/>
    <property type="evidence" value="ECO:0007669"/>
    <property type="project" value="UniProtKB-KW"/>
</dbReference>
<evidence type="ECO:0000313" key="8">
    <source>
        <dbReference type="EMBL" id="KAE8700063.1"/>
    </source>
</evidence>
<accession>A0A6A3A853</accession>
<comment type="caution">
    <text evidence="8">The sequence shown here is derived from an EMBL/GenBank/DDBJ whole genome shotgun (WGS) entry which is preliminary data.</text>
</comment>
<evidence type="ECO:0000313" key="9">
    <source>
        <dbReference type="Proteomes" id="UP000436088"/>
    </source>
</evidence>
<dbReference type="PANTHER" id="PTHR31791">
    <property type="entry name" value="FRIGIDA-LIKE PROTEIN 3-RELATED"/>
    <property type="match status" value="1"/>
</dbReference>
<keyword evidence="6" id="KW-0175">Coiled coil</keyword>
<organism evidence="8 9">
    <name type="scientific">Hibiscus syriacus</name>
    <name type="common">Rose of Sharon</name>
    <dbReference type="NCBI Taxonomy" id="106335"/>
    <lineage>
        <taxon>Eukaryota</taxon>
        <taxon>Viridiplantae</taxon>
        <taxon>Streptophyta</taxon>
        <taxon>Embryophyta</taxon>
        <taxon>Tracheophyta</taxon>
        <taxon>Spermatophyta</taxon>
        <taxon>Magnoliopsida</taxon>
        <taxon>eudicotyledons</taxon>
        <taxon>Gunneridae</taxon>
        <taxon>Pentapetalae</taxon>
        <taxon>rosids</taxon>
        <taxon>malvids</taxon>
        <taxon>Malvales</taxon>
        <taxon>Malvaceae</taxon>
        <taxon>Malvoideae</taxon>
        <taxon>Hibiscus</taxon>
    </lineage>
</organism>
<evidence type="ECO:0000256" key="7">
    <source>
        <dbReference type="SAM" id="MobiDB-lite"/>
    </source>
</evidence>
<dbReference type="PANTHER" id="PTHR31791:SF41">
    <property type="entry name" value="FRIGIDA-LIKE PROTEIN"/>
    <property type="match status" value="1"/>
</dbReference>
<evidence type="ECO:0000256" key="4">
    <source>
        <dbReference type="ARBA" id="ARBA00023089"/>
    </source>
</evidence>
<evidence type="ECO:0000256" key="2">
    <source>
        <dbReference type="ARBA" id="ARBA00022473"/>
    </source>
</evidence>
<sequence length="579" mass="64593">MAGIEQHEASDSASSLIDQLHKAIHELEAFKDASENKVHWTEIKQYFCNLQVTLKKKSEELEAKEKEYVVKEAETLALIVEKETIVATKEQDYLDRVQELKDAAVATIAEARANFRSTAADSLDSGENEDTKVRSSVGDINSPDEEFPCKTSENTENIAANVKLRPELTKFCEQMDARGLRNFITENLKFLNDICRELPLALESASEPARLVLNSLEGFYPPDETTQTVDKTDASLQGMRKSCLVLLEAMAIFFSKTDPDDTHLLNPEIKLLAKAIADEWRPKLSNAGSGAAIDNSVEAEAFLQLLATFKIASEFEKEQLCKLVFVVAHSLQAPELCRSVGLTLKMPGLVELLINSGRQVDAVRFIHSFQLTERFPPVPLLKMFLKDLRRNSQGKGGGSHGADGSQDDINARELAALKAVVRCVQDYGLEADYSLDPLQKRLAQLEKAKADSKKRGEIQVNITHGRNQDPTVDFEDFGDLQVGKLHRFTTTGLHLQGCRKGILMLVQTPTVIKSRANRPMPIKPMMKDSTTILKMTKFRRRHTMQLHPTMEATVAADCNHQSSHLCSFVLLILQFTIDA</sequence>
<evidence type="ECO:0000256" key="3">
    <source>
        <dbReference type="ARBA" id="ARBA00022782"/>
    </source>
</evidence>
<evidence type="ECO:0000256" key="6">
    <source>
        <dbReference type="SAM" id="Coils"/>
    </source>
</evidence>
<keyword evidence="3 5" id="KW-0221">Differentiation</keyword>
<dbReference type="AlphaFoldDB" id="A0A6A3A853"/>
<keyword evidence="4 5" id="KW-0287">Flowering</keyword>
<dbReference type="InterPro" id="IPR012474">
    <property type="entry name" value="Frigida"/>
</dbReference>
<keyword evidence="9" id="KW-1185">Reference proteome</keyword>